<sequence length="376" mass="44008">MQKWQLELNKILNSNFLEPNPLRQISLNGFVLYGAGAMGKMAMDFLECINKLPLYIVDQQITGYIKGIKIIKPQEIPNKDKTILTFFVCIATLPLNYLYKQLNRLGCVDVRHFYDLSEHLFPQMMSNGWIAKDIQKNELTYILYLLEHDNYSVAHYLQFLWWRLKRKEKIDINYPVLSNKKFFNAPCLPILENNEKFLDGGAHHGKTILSFLEKTDFKYDMIWAFEPDTNNLKILRESINNNIEVYDKALWYTCDRLCFQDNFCYASKLSEDGNFEINSVSIDSLQINPTVIKLHVEGSEYEVLIGAYETIKRSRPIIMVLADHSQDGMFNIPHYLAQFESYNIYFYLHDFCGNSAVYYAIPKERDKIKKAKGVLK</sequence>
<dbReference type="Gene3D" id="3.40.50.150">
    <property type="entry name" value="Vaccinia Virus protein VP39"/>
    <property type="match status" value="1"/>
</dbReference>
<dbReference type="AlphaFoldDB" id="A0AA96E230"/>
<dbReference type="EMBL" id="CP134842">
    <property type="protein sequence ID" value="WNL35393.1"/>
    <property type="molecule type" value="Genomic_DNA"/>
</dbReference>
<dbReference type="GO" id="GO:0008168">
    <property type="term" value="F:methyltransferase activity"/>
    <property type="evidence" value="ECO:0007669"/>
    <property type="project" value="UniProtKB-KW"/>
</dbReference>
<evidence type="ECO:0000313" key="2">
    <source>
        <dbReference type="EMBL" id="WNL35393.1"/>
    </source>
</evidence>
<protein>
    <submittedName>
        <fullName evidence="2">FkbM family methyltransferase</fullName>
    </submittedName>
</protein>
<accession>A0AA96E230</accession>
<proteinExistence type="predicted"/>
<dbReference type="GO" id="GO:0032259">
    <property type="term" value="P:methylation"/>
    <property type="evidence" value="ECO:0007669"/>
    <property type="project" value="UniProtKB-KW"/>
</dbReference>
<evidence type="ECO:0000259" key="1">
    <source>
        <dbReference type="Pfam" id="PF05050"/>
    </source>
</evidence>
<dbReference type="InterPro" id="IPR006342">
    <property type="entry name" value="FkbM_mtfrase"/>
</dbReference>
<keyword evidence="2" id="KW-0808">Transferase</keyword>
<keyword evidence="2" id="KW-0489">Methyltransferase</keyword>
<reference evidence="2" key="1">
    <citation type="submission" date="2023-09" db="EMBL/GenBank/DDBJ databases">
        <title>Arcobacter tbilisiensis sp. nov. isolated from chicken meat in Tbilisi, Georgia.</title>
        <authorList>
            <person name="Matthias R."/>
            <person name="Zautner A.E."/>
        </authorList>
    </citation>
    <scope>NUCLEOTIDE SEQUENCE</scope>
    <source>
        <strain evidence="2">LEO 65</strain>
    </source>
</reference>
<dbReference type="Pfam" id="PF05050">
    <property type="entry name" value="Methyltransf_21"/>
    <property type="match status" value="1"/>
</dbReference>
<dbReference type="InterPro" id="IPR029063">
    <property type="entry name" value="SAM-dependent_MTases_sf"/>
</dbReference>
<name>A0AA96E230_9BACT</name>
<feature type="domain" description="Methyltransferase FkbM" evidence="1">
    <location>
        <begin position="199"/>
        <end position="327"/>
    </location>
</feature>
<gene>
    <name evidence="2" type="ORF">RMQ66_06775</name>
</gene>
<organism evidence="2">
    <name type="scientific">Arcobacter sp. AZ-2023</name>
    <dbReference type="NCBI Taxonomy" id="3074453"/>
    <lineage>
        <taxon>Bacteria</taxon>
        <taxon>Pseudomonadati</taxon>
        <taxon>Campylobacterota</taxon>
        <taxon>Epsilonproteobacteria</taxon>
        <taxon>Campylobacterales</taxon>
        <taxon>Arcobacteraceae</taxon>
        <taxon>Arcobacter</taxon>
    </lineage>
</organism>
<dbReference type="SUPFAM" id="SSF53335">
    <property type="entry name" value="S-adenosyl-L-methionine-dependent methyltransferases"/>
    <property type="match status" value="1"/>
</dbReference>
<dbReference type="NCBIfam" id="TIGR01444">
    <property type="entry name" value="fkbM_fam"/>
    <property type="match status" value="1"/>
</dbReference>